<dbReference type="GO" id="GO:0008360">
    <property type="term" value="P:regulation of cell shape"/>
    <property type="evidence" value="ECO:0007669"/>
    <property type="project" value="UniProtKB-KW"/>
</dbReference>
<feature type="binding site" evidence="2">
    <location>
        <position position="24"/>
    </location>
    <ligand>
        <name>Mg(2+)</name>
        <dbReference type="ChEBI" id="CHEBI:18420"/>
    </ligand>
</feature>
<dbReference type="GO" id="GO:0005829">
    <property type="term" value="C:cytosol"/>
    <property type="evidence" value="ECO:0007669"/>
    <property type="project" value="TreeGrafter"/>
</dbReference>
<dbReference type="RefSeq" id="WP_034434484.1">
    <property type="nucleotide sequence ID" value="NZ_CBTK010000248.1"/>
</dbReference>
<dbReference type="EC" id="2.5.1.31" evidence="2"/>
<keyword evidence="2" id="KW-0460">Magnesium</keyword>
<comment type="subunit">
    <text evidence="2">Homodimer.</text>
</comment>
<keyword evidence="2" id="KW-0479">Metal-binding</keyword>
<name>A0A7U7GCU6_9GAMM</name>
<dbReference type="InterPro" id="IPR018520">
    <property type="entry name" value="UPP_synth-like_CS"/>
</dbReference>
<feature type="binding site" evidence="2">
    <location>
        <position position="41"/>
    </location>
    <ligand>
        <name>substrate</name>
    </ligand>
</feature>
<feature type="binding site" evidence="2">
    <location>
        <position position="29"/>
    </location>
    <ligand>
        <name>substrate</name>
    </ligand>
</feature>
<dbReference type="Proteomes" id="UP000019184">
    <property type="component" value="Unassembled WGS sequence"/>
</dbReference>
<dbReference type="InterPro" id="IPR036424">
    <property type="entry name" value="UPP_synth-like_sf"/>
</dbReference>
<dbReference type="NCBIfam" id="TIGR00055">
    <property type="entry name" value="uppS"/>
    <property type="match status" value="1"/>
</dbReference>
<keyword evidence="4" id="KW-1185">Reference proteome</keyword>
<feature type="binding site" evidence="2">
    <location>
        <position position="75"/>
    </location>
    <ligand>
        <name>substrate</name>
    </ligand>
</feature>
<dbReference type="GO" id="GO:0016094">
    <property type="term" value="P:polyprenol biosynthetic process"/>
    <property type="evidence" value="ECO:0007669"/>
    <property type="project" value="TreeGrafter"/>
</dbReference>
<dbReference type="NCBIfam" id="NF011405">
    <property type="entry name" value="PRK14830.1"/>
    <property type="match status" value="1"/>
</dbReference>
<feature type="binding site" evidence="2">
    <location>
        <position position="73"/>
    </location>
    <ligand>
        <name>substrate</name>
    </ligand>
</feature>
<dbReference type="GO" id="GO:0071555">
    <property type="term" value="P:cell wall organization"/>
    <property type="evidence" value="ECO:0007669"/>
    <property type="project" value="UniProtKB-KW"/>
</dbReference>
<dbReference type="GO" id="GO:0009252">
    <property type="term" value="P:peptidoglycan biosynthetic process"/>
    <property type="evidence" value="ECO:0007669"/>
    <property type="project" value="UniProtKB-UniRule"/>
</dbReference>
<feature type="active site" description="Proton acceptor" evidence="2">
    <location>
        <position position="72"/>
    </location>
</feature>
<dbReference type="InterPro" id="IPR001441">
    <property type="entry name" value="UPP_synth-like"/>
</dbReference>
<dbReference type="GO" id="GO:0000287">
    <property type="term" value="F:magnesium ion binding"/>
    <property type="evidence" value="ECO:0007669"/>
    <property type="project" value="UniProtKB-UniRule"/>
</dbReference>
<sequence>MSVDVRDSLTPPEQLPRHVAIIMDGNGRWAQQRSLPRTMGHREGAKAVRRIVQACSERGVTVLTLFAFSTENWRRPPWEVEVLMKLFLATLRNEIRRLDEANVRLRFIGDRSAFSGILQDYTAKAERRTAANTGLILVIAANYGGRWDMAQAGRKLAEEVAAGRLQPGSITADLFHHYTCLSDLPEPDLLIRTGGEQRISNFLLWQMAYTELYFTDRLWPDYDADDLESACAAFASRQRRFGQTADQIARSAHA</sequence>
<feature type="binding site" evidence="2">
    <location>
        <position position="192"/>
    </location>
    <ligand>
        <name>substrate</name>
    </ligand>
</feature>
<dbReference type="FunFam" id="3.40.1180.10:FF:000001">
    <property type="entry name" value="(2E,6E)-farnesyl-diphosphate-specific ditrans,polycis-undecaprenyl-diphosphate synthase"/>
    <property type="match status" value="1"/>
</dbReference>
<protein>
    <recommendedName>
        <fullName evidence="2">Ditrans,polycis-undecaprenyl-diphosphate synthase ((2E,6E)-farnesyl-diphosphate specific)</fullName>
        <ecNumber evidence="2">2.5.1.31</ecNumber>
    </recommendedName>
    <alternativeName>
        <fullName evidence="2">Ditrans,polycis-undecaprenylcistransferase</fullName>
    </alternativeName>
    <alternativeName>
        <fullName evidence="2">Undecaprenyl diphosphate synthase</fullName>
        <shortName evidence="2">UDS</shortName>
    </alternativeName>
    <alternativeName>
        <fullName evidence="2">Undecaprenyl pyrophosphate synthase</fullName>
        <shortName evidence="2">UPP synthase</shortName>
    </alternativeName>
</protein>
<proteinExistence type="inferred from homology"/>
<dbReference type="HAMAP" id="MF_01139">
    <property type="entry name" value="ISPT"/>
    <property type="match status" value="1"/>
</dbReference>
<reference evidence="3 4" key="1">
    <citation type="journal article" date="2014" name="ISME J.">
        <title>Candidatus Competibacter-lineage genomes retrieved from metagenomes reveal functional metabolic diversity.</title>
        <authorList>
            <person name="McIlroy S.J."/>
            <person name="Albertsen M."/>
            <person name="Andresen E.K."/>
            <person name="Saunders A.M."/>
            <person name="Kristiansen R."/>
            <person name="Stokholm-Bjerregaard M."/>
            <person name="Nielsen K.L."/>
            <person name="Nielsen P.H."/>
        </authorList>
    </citation>
    <scope>NUCLEOTIDE SEQUENCE [LARGE SCALE GENOMIC DNA]</scope>
    <source>
        <strain evidence="3 4">Run_B_J11</strain>
    </source>
</reference>
<evidence type="ECO:0000313" key="4">
    <source>
        <dbReference type="Proteomes" id="UP000019184"/>
    </source>
</evidence>
<feature type="binding site" evidence="2">
    <location>
        <begin position="25"/>
        <end position="28"/>
    </location>
    <ligand>
        <name>substrate</name>
    </ligand>
</feature>
<keyword evidence="2" id="KW-0573">Peptidoglycan synthesis</keyword>
<dbReference type="Pfam" id="PF01255">
    <property type="entry name" value="Prenyltransf"/>
    <property type="match status" value="1"/>
</dbReference>
<comment type="function">
    <text evidence="2">Catalyzes the sequential condensation of isopentenyl diphosphate (IPP) with (2E,6E)-farnesyl diphosphate (E,E-FPP) to yield (2Z,6Z,10Z,14Z,18Z,22Z,26Z,30Z,34E,38E)-undecaprenyl diphosphate (di-trans,octa-cis-UPP). UPP is the precursor of glycosyl carrier lipid in the biosynthesis of bacterial cell wall polysaccharide components such as peptidoglycan and lipopolysaccharide.</text>
</comment>
<dbReference type="PANTHER" id="PTHR10291">
    <property type="entry name" value="DEHYDRODOLICHYL DIPHOSPHATE SYNTHASE FAMILY MEMBER"/>
    <property type="match status" value="1"/>
</dbReference>
<feature type="binding site" evidence="2">
    <location>
        <begin position="69"/>
        <end position="71"/>
    </location>
    <ligand>
        <name>substrate</name>
    </ligand>
</feature>
<dbReference type="SUPFAM" id="SSF64005">
    <property type="entry name" value="Undecaprenyl diphosphate synthase"/>
    <property type="match status" value="1"/>
</dbReference>
<feature type="active site" evidence="2">
    <location>
        <position position="24"/>
    </location>
</feature>
<feature type="binding site" evidence="2">
    <location>
        <position position="37"/>
    </location>
    <ligand>
        <name>substrate</name>
    </ligand>
</feature>
<keyword evidence="2" id="KW-0133">Cell shape</keyword>
<dbReference type="PROSITE" id="PS01066">
    <property type="entry name" value="UPP_SYNTHASE"/>
    <property type="match status" value="1"/>
</dbReference>
<dbReference type="CDD" id="cd00475">
    <property type="entry name" value="Cis_IPPS"/>
    <property type="match status" value="1"/>
</dbReference>
<dbReference type="AlphaFoldDB" id="A0A7U7GCU6"/>
<comment type="cofactor">
    <cofactor evidence="2">
        <name>Mg(2+)</name>
        <dbReference type="ChEBI" id="CHEBI:18420"/>
    </cofactor>
    <text evidence="2">Binds 2 magnesium ions per subunit.</text>
</comment>
<feature type="binding site" evidence="2">
    <location>
        <begin position="198"/>
        <end position="200"/>
    </location>
    <ligand>
        <name>substrate</name>
    </ligand>
</feature>
<dbReference type="PANTHER" id="PTHR10291:SF0">
    <property type="entry name" value="DEHYDRODOLICHYL DIPHOSPHATE SYNTHASE 2"/>
    <property type="match status" value="1"/>
</dbReference>
<keyword evidence="1 2" id="KW-0808">Transferase</keyword>
<keyword evidence="2" id="KW-0961">Cell wall biogenesis/degradation</keyword>
<dbReference type="OrthoDB" id="4191603at2"/>
<feature type="binding site" evidence="2">
    <location>
        <position position="211"/>
    </location>
    <ligand>
        <name>Mg(2+)</name>
        <dbReference type="ChEBI" id="CHEBI:18420"/>
    </ligand>
</feature>
<accession>A0A7U7GCU6</accession>
<evidence type="ECO:0000256" key="1">
    <source>
        <dbReference type="ARBA" id="ARBA00022679"/>
    </source>
</evidence>
<comment type="caution">
    <text evidence="3">The sequence shown here is derived from an EMBL/GenBank/DDBJ whole genome shotgun (WGS) entry which is preliminary data.</text>
</comment>
<dbReference type="Gene3D" id="3.40.1180.10">
    <property type="entry name" value="Decaprenyl diphosphate synthase-like"/>
    <property type="match status" value="1"/>
</dbReference>
<dbReference type="EMBL" id="CBTK010000248">
    <property type="protein sequence ID" value="CDH46058.1"/>
    <property type="molecule type" value="Genomic_DNA"/>
</dbReference>
<comment type="similarity">
    <text evidence="2">Belongs to the UPP synthase family.</text>
</comment>
<evidence type="ECO:0000313" key="3">
    <source>
        <dbReference type="EMBL" id="CDH46058.1"/>
    </source>
</evidence>
<gene>
    <name evidence="3" type="primary">ispU</name>
    <name evidence="2" type="synonym">uppS</name>
    <name evidence="3" type="ORF">BN874_340018</name>
</gene>
<dbReference type="GO" id="GO:0008834">
    <property type="term" value="F:ditrans,polycis-undecaprenyl-diphosphate synthase [(2E,6E)-farnesyl-diphosphate specific] activity"/>
    <property type="evidence" value="ECO:0007669"/>
    <property type="project" value="UniProtKB-UniRule"/>
</dbReference>
<evidence type="ECO:0000256" key="2">
    <source>
        <dbReference type="HAMAP-Rule" id="MF_01139"/>
    </source>
</evidence>
<comment type="catalytic activity">
    <reaction evidence="2">
        <text>8 isopentenyl diphosphate + (2E,6E)-farnesyl diphosphate = di-trans,octa-cis-undecaprenyl diphosphate + 8 diphosphate</text>
        <dbReference type="Rhea" id="RHEA:27551"/>
        <dbReference type="ChEBI" id="CHEBI:33019"/>
        <dbReference type="ChEBI" id="CHEBI:58405"/>
        <dbReference type="ChEBI" id="CHEBI:128769"/>
        <dbReference type="ChEBI" id="CHEBI:175763"/>
        <dbReference type="EC" id="2.5.1.31"/>
    </reaction>
</comment>
<organism evidence="3 4">
    <name type="scientific">Candidatus Contendobacter odensis Run_B_J11</name>
    <dbReference type="NCBI Taxonomy" id="1400861"/>
    <lineage>
        <taxon>Bacteria</taxon>
        <taxon>Pseudomonadati</taxon>
        <taxon>Pseudomonadota</taxon>
        <taxon>Gammaproteobacteria</taxon>
        <taxon>Candidatus Competibacteraceae</taxon>
        <taxon>Candidatus Contendibacter</taxon>
    </lineage>
</organism>